<keyword evidence="2" id="KW-1185">Reference proteome</keyword>
<dbReference type="Proteomes" id="UP000199055">
    <property type="component" value="Unassembled WGS sequence"/>
</dbReference>
<reference evidence="1 2" key="1">
    <citation type="submission" date="2016-10" db="EMBL/GenBank/DDBJ databases">
        <authorList>
            <person name="de Groot N.N."/>
        </authorList>
    </citation>
    <scope>NUCLEOTIDE SEQUENCE [LARGE SCALE GENOMIC DNA]</scope>
    <source>
        <strain evidence="1 2">CGMCC 4.3519</strain>
    </source>
</reference>
<dbReference type="EMBL" id="FOET01000019">
    <property type="protein sequence ID" value="SEQ90790.1"/>
    <property type="molecule type" value="Genomic_DNA"/>
</dbReference>
<accession>A0A1H9JVD5</accession>
<evidence type="ECO:0000313" key="1">
    <source>
        <dbReference type="EMBL" id="SEQ90790.1"/>
    </source>
</evidence>
<dbReference type="AlphaFoldDB" id="A0A1H9JVD5"/>
<dbReference type="STRING" id="403935.SAMN05216481_11978"/>
<protein>
    <submittedName>
        <fullName evidence="1">Uncharacterized protein</fullName>
    </submittedName>
</protein>
<gene>
    <name evidence="1" type="ORF">SAMN05216481_11978</name>
</gene>
<sequence length="182" mass="19232">MHHDRMTDPAEIRSGPSPALAGSGALRALADGYHARTVRALDSSEIAGHLVKSYAVEAPGRTVTDRHAQAGLRIAADHLSSAYLRGSLGLAVLLVHAGGDGDYVLVHTWIEGYMADLAVFTGPAGDADRLRPGRSGLAPCVWEAAVLARERDSFSRHVLGGDGALEERLAAWCGDMLEGEVR</sequence>
<proteinExistence type="predicted"/>
<name>A0A1H9JVD5_9ACTN</name>
<evidence type="ECO:0000313" key="2">
    <source>
        <dbReference type="Proteomes" id="UP000199055"/>
    </source>
</evidence>
<organism evidence="1 2">
    <name type="scientific">Streptomyces radiopugnans</name>
    <dbReference type="NCBI Taxonomy" id="403935"/>
    <lineage>
        <taxon>Bacteria</taxon>
        <taxon>Bacillati</taxon>
        <taxon>Actinomycetota</taxon>
        <taxon>Actinomycetes</taxon>
        <taxon>Kitasatosporales</taxon>
        <taxon>Streptomycetaceae</taxon>
        <taxon>Streptomyces</taxon>
    </lineage>
</organism>